<reference evidence="6 7" key="1">
    <citation type="submission" date="2015-09" db="EMBL/GenBank/DDBJ databases">
        <title>Host preference determinants of Valsa canker pathogens revealed by comparative genomics.</title>
        <authorList>
            <person name="Yin Z."/>
            <person name="Huang L."/>
        </authorList>
    </citation>
    <scope>NUCLEOTIDE SEQUENCE [LARGE SCALE GENOMIC DNA]</scope>
    <source>
        <strain evidence="6 7">YSFL</strain>
    </source>
</reference>
<proteinExistence type="inferred from homology"/>
<evidence type="ECO:0000256" key="1">
    <source>
        <dbReference type="ARBA" id="ARBA00008682"/>
    </source>
</evidence>
<dbReference type="STRING" id="252740.A0A423VY46"/>
<comment type="caution">
    <text evidence="6">The sequence shown here is derived from an EMBL/GenBank/DDBJ whole genome shotgun (WGS) entry which is preliminary data.</text>
</comment>
<organism evidence="6 7">
    <name type="scientific">Cytospora chrysosperma</name>
    <name type="common">Cytospora canker fungus</name>
    <name type="synonym">Sphaeria chrysosperma</name>
    <dbReference type="NCBI Taxonomy" id="252740"/>
    <lineage>
        <taxon>Eukaryota</taxon>
        <taxon>Fungi</taxon>
        <taxon>Dikarya</taxon>
        <taxon>Ascomycota</taxon>
        <taxon>Pezizomycotina</taxon>
        <taxon>Sordariomycetes</taxon>
        <taxon>Sordariomycetidae</taxon>
        <taxon>Diaporthales</taxon>
        <taxon>Cytosporaceae</taxon>
        <taxon>Cytospora</taxon>
    </lineage>
</organism>
<dbReference type="AlphaFoldDB" id="A0A423VY46"/>
<comment type="similarity">
    <text evidence="1">Belongs to the glycosyl hydrolase 18 family. Chitinase class V subfamily.</text>
</comment>
<dbReference type="GO" id="GO:0005975">
    <property type="term" value="P:carbohydrate metabolic process"/>
    <property type="evidence" value="ECO:0007669"/>
    <property type="project" value="InterPro"/>
</dbReference>
<dbReference type="Proteomes" id="UP000284375">
    <property type="component" value="Unassembled WGS sequence"/>
</dbReference>
<evidence type="ECO:0000313" key="7">
    <source>
        <dbReference type="Proteomes" id="UP000284375"/>
    </source>
</evidence>
<evidence type="ECO:0000259" key="5">
    <source>
        <dbReference type="SMART" id="SM00636"/>
    </source>
</evidence>
<dbReference type="EC" id="3.2.1.14" evidence="2"/>
<dbReference type="GO" id="GO:0008061">
    <property type="term" value="F:chitin binding"/>
    <property type="evidence" value="ECO:0007669"/>
    <property type="project" value="InterPro"/>
</dbReference>
<accession>A0A423VY46</accession>
<dbReference type="Gene3D" id="3.10.50.10">
    <property type="match status" value="1"/>
</dbReference>
<sequence length="454" mass="50165">MAARTQQRQLKLCLTYILTNLFAINVQCQVDGSAQHPIGLNSPRHYPDLPVLGYVTPWNSRGKGLVEEHRQKFDIISPVWYTIHANEAAGEGLYTVRGGPPSKEDEEWYRRLQQPLDSEDSSKPLQITPRFFLDNWRPEDYKGLVLNGTRWKMLSDVIMDVVKDMSFDGVVFESGGSYAMGPPLTALSHALHDEGKILVLVMPPVRDSDDERTMAHNSMVLKPLPGLSHYVDYFSIMTYDMTGPGGRQVYDATGLPEDSSIRKAIAQGQVREPGPNTSVDWVRDNLVAFVEASQANTMEQLQFPSALREASVWASRKFLMGVPQYGYKYPVMFIDRKTGDVAQKPLKHTGAAAPLPVLAGAGEPVTTVEIMDILKGAGAGAKVSKTEEGEFFFDYLSGPEQGHWRVFLPTSESMSQVLDAIQDVVDDELMYSFGGAGVALWDVGQSSGDLLASL</sequence>
<dbReference type="SMART" id="SM00636">
    <property type="entry name" value="Glyco_18"/>
    <property type="match status" value="1"/>
</dbReference>
<evidence type="ECO:0000256" key="4">
    <source>
        <dbReference type="SAM" id="SignalP"/>
    </source>
</evidence>
<dbReference type="PANTHER" id="PTHR46066">
    <property type="entry name" value="CHITINASE DOMAIN-CONTAINING PROTEIN 1 FAMILY MEMBER"/>
    <property type="match status" value="1"/>
</dbReference>
<dbReference type="Pfam" id="PF00704">
    <property type="entry name" value="Glyco_hydro_18"/>
    <property type="match status" value="1"/>
</dbReference>
<evidence type="ECO:0000256" key="3">
    <source>
        <dbReference type="ARBA" id="ARBA00040976"/>
    </source>
</evidence>
<feature type="domain" description="Chitinase II/V-like catalytic" evidence="5">
    <location>
        <begin position="49"/>
        <end position="446"/>
    </location>
</feature>
<dbReference type="GO" id="GO:0008843">
    <property type="term" value="F:endochitinase activity"/>
    <property type="evidence" value="ECO:0007669"/>
    <property type="project" value="UniProtKB-EC"/>
</dbReference>
<feature type="chain" id="PRO_5019213979" description="Chitinase domain-containing protein 1" evidence="4">
    <location>
        <begin position="29"/>
        <end position="454"/>
    </location>
</feature>
<name>A0A423VY46_CYTCH</name>
<dbReference type="InterPro" id="IPR029070">
    <property type="entry name" value="Chitinase_insertion_sf"/>
</dbReference>
<dbReference type="EMBL" id="LJZO01000022">
    <property type="protein sequence ID" value="ROV95904.1"/>
    <property type="molecule type" value="Genomic_DNA"/>
</dbReference>
<dbReference type="GO" id="GO:0070492">
    <property type="term" value="F:oligosaccharide binding"/>
    <property type="evidence" value="ECO:0007669"/>
    <property type="project" value="TreeGrafter"/>
</dbReference>
<dbReference type="InterPro" id="IPR001223">
    <property type="entry name" value="Glyco_hydro18_cat"/>
</dbReference>
<evidence type="ECO:0000256" key="2">
    <source>
        <dbReference type="ARBA" id="ARBA00012729"/>
    </source>
</evidence>
<dbReference type="OrthoDB" id="10254444at2759"/>
<evidence type="ECO:0000313" key="6">
    <source>
        <dbReference type="EMBL" id="ROV95904.1"/>
    </source>
</evidence>
<feature type="signal peptide" evidence="4">
    <location>
        <begin position="1"/>
        <end position="28"/>
    </location>
</feature>
<keyword evidence="4" id="KW-0732">Signal</keyword>
<protein>
    <recommendedName>
        <fullName evidence="3">Chitinase domain-containing protein 1</fullName>
        <ecNumber evidence="2">3.2.1.14</ecNumber>
    </recommendedName>
</protein>
<dbReference type="GO" id="GO:0012505">
    <property type="term" value="C:endomembrane system"/>
    <property type="evidence" value="ECO:0007669"/>
    <property type="project" value="TreeGrafter"/>
</dbReference>
<dbReference type="SUPFAM" id="SSF51445">
    <property type="entry name" value="(Trans)glycosidases"/>
    <property type="match status" value="1"/>
</dbReference>
<dbReference type="InterPro" id="IPR017853">
    <property type="entry name" value="GH"/>
</dbReference>
<keyword evidence="7" id="KW-1185">Reference proteome</keyword>
<dbReference type="InterPro" id="IPR011583">
    <property type="entry name" value="Chitinase_II/V-like_cat"/>
</dbReference>
<dbReference type="Gene3D" id="3.20.20.80">
    <property type="entry name" value="Glycosidases"/>
    <property type="match status" value="1"/>
</dbReference>
<dbReference type="PANTHER" id="PTHR46066:SF2">
    <property type="entry name" value="CHITINASE DOMAIN-CONTAINING PROTEIN 1"/>
    <property type="match status" value="1"/>
</dbReference>
<gene>
    <name evidence="6" type="ORF">VSDG_05241</name>
</gene>